<reference evidence="2 3" key="1">
    <citation type="submission" date="2015-01" db="EMBL/GenBank/DDBJ databases">
        <title>Genome sequence of the beneficial rhizobacterium Pseudomonas fluorescens 2-79.</title>
        <authorList>
            <person name="Thuermer A."/>
            <person name="Daniel R."/>
        </authorList>
    </citation>
    <scope>NUCLEOTIDE SEQUENCE [LARGE SCALE GENOMIC DNA]</scope>
    <source>
        <strain evidence="2 3">2-79</strain>
    </source>
</reference>
<evidence type="ECO:0000256" key="1">
    <source>
        <dbReference type="SAM" id="MobiDB-lite"/>
    </source>
</evidence>
<feature type="region of interest" description="Disordered" evidence="1">
    <location>
        <begin position="1"/>
        <end position="25"/>
    </location>
</feature>
<dbReference type="EMBL" id="JXCQ01000022">
    <property type="protein sequence ID" value="KIR21652.1"/>
    <property type="molecule type" value="Genomic_DNA"/>
</dbReference>
<proteinExistence type="predicted"/>
<sequence>MLLEEILPSEQKRSRSFHDSRPESAPTADINFFSFLLDRPAFSADTSRGATATSMLAQASEHLNKSTDELSKNLKALGKNNSIDAVHKYTAQLSNTLLTSHVLVKSLGKTAQCIDKICNLQ</sequence>
<evidence type="ECO:0000313" key="2">
    <source>
        <dbReference type="EMBL" id="KIR21652.1"/>
    </source>
</evidence>
<comment type="caution">
    <text evidence="2">The sequence shown here is derived from an EMBL/GenBank/DDBJ whole genome shotgun (WGS) entry which is preliminary data.</text>
</comment>
<organism evidence="2 3">
    <name type="scientific">Pseudomonas fluorescens</name>
    <dbReference type="NCBI Taxonomy" id="294"/>
    <lineage>
        <taxon>Bacteria</taxon>
        <taxon>Pseudomonadati</taxon>
        <taxon>Pseudomonadota</taxon>
        <taxon>Gammaproteobacteria</taxon>
        <taxon>Pseudomonadales</taxon>
        <taxon>Pseudomonadaceae</taxon>
        <taxon>Pseudomonas</taxon>
    </lineage>
</organism>
<evidence type="ECO:0008006" key="4">
    <source>
        <dbReference type="Google" id="ProtNLM"/>
    </source>
</evidence>
<dbReference type="PATRIC" id="fig|294.125.peg.2924"/>
<feature type="compositionally biased region" description="Basic and acidic residues" evidence="1">
    <location>
        <begin position="10"/>
        <end position="22"/>
    </location>
</feature>
<evidence type="ECO:0000313" key="3">
    <source>
        <dbReference type="Proteomes" id="UP000032210"/>
    </source>
</evidence>
<dbReference type="RefSeq" id="WP_235387836.1">
    <property type="nucleotide sequence ID" value="NZ_JXCQ01000022.1"/>
</dbReference>
<dbReference type="InterPro" id="IPR012670">
    <property type="entry name" value="T3SS_YscI/HrpB"/>
</dbReference>
<accession>A0A0D0RQ87</accession>
<dbReference type="AlphaFoldDB" id="A0A0D0RQ87"/>
<name>A0A0D0RQ87_PSEFL</name>
<dbReference type="Proteomes" id="UP000032210">
    <property type="component" value="Unassembled WGS sequence"/>
</dbReference>
<dbReference type="GO" id="GO:0030254">
    <property type="term" value="P:protein secretion by the type III secretion system"/>
    <property type="evidence" value="ECO:0007669"/>
    <property type="project" value="InterPro"/>
</dbReference>
<dbReference type="Pfam" id="PF17001">
    <property type="entry name" value="T3SS_basalb_I"/>
    <property type="match status" value="1"/>
</dbReference>
<protein>
    <recommendedName>
        <fullName evidence="4">EscI/YscI/HrpB family type III secretion system inner rod protein</fullName>
    </recommendedName>
</protein>
<gene>
    <name evidence="2" type="ORF">PFLU3_28460</name>
</gene>